<dbReference type="EMBL" id="CP063845">
    <property type="protein sequence ID" value="UFP95155.1"/>
    <property type="molecule type" value="Genomic_DNA"/>
</dbReference>
<dbReference type="Pfam" id="PF06841">
    <property type="entry name" value="Phage_T4_gp19"/>
    <property type="match status" value="1"/>
</dbReference>
<dbReference type="Proteomes" id="UP001054846">
    <property type="component" value="Chromosome"/>
</dbReference>
<evidence type="ECO:0000313" key="1">
    <source>
        <dbReference type="EMBL" id="UFP95155.1"/>
    </source>
</evidence>
<protein>
    <submittedName>
        <fullName evidence="1">Phage tail protein</fullName>
    </submittedName>
</protein>
<evidence type="ECO:0000313" key="2">
    <source>
        <dbReference type="Proteomes" id="UP001054846"/>
    </source>
</evidence>
<dbReference type="NCBIfam" id="TIGR02241">
    <property type="entry name" value="conserved hypothetical phage tail region protein"/>
    <property type="match status" value="1"/>
</dbReference>
<keyword evidence="2" id="KW-1185">Reference proteome</keyword>
<dbReference type="InterPro" id="IPR010667">
    <property type="entry name" value="Phage_T4_Gp19"/>
</dbReference>
<dbReference type="RefSeq" id="WP_230842348.1">
    <property type="nucleotide sequence ID" value="NZ_CP063845.1"/>
</dbReference>
<gene>
    <name evidence="1" type="ORF">ISF26_02560</name>
</gene>
<dbReference type="PANTHER" id="PTHR38009:SF1">
    <property type="entry name" value="CONSERVED HYPOTHETICAL PHAGE TAIL PROTEIN"/>
    <property type="match status" value="1"/>
</dbReference>
<accession>A0ABY3PNG8</accession>
<dbReference type="InterPro" id="IPR011747">
    <property type="entry name" value="CHP02241"/>
</dbReference>
<proteinExistence type="predicted"/>
<name>A0ABY3PNG8_9CYAN</name>
<reference evidence="1 2" key="1">
    <citation type="journal article" date="2021" name="Genome Biol. Evol.">
        <title>Complete Genome Sequencing of a Novel Gloeobacter Species from a Waterfall Cave in Mexico.</title>
        <authorList>
            <person name="Saw J.H."/>
            <person name="Cardona T."/>
            <person name="Montejano G."/>
        </authorList>
    </citation>
    <scope>NUCLEOTIDE SEQUENCE [LARGE SCALE GENOMIC DNA]</scope>
    <source>
        <strain evidence="1">MG652769</strain>
    </source>
</reference>
<organism evidence="1 2">
    <name type="scientific">Gloeobacter morelensis MG652769</name>
    <dbReference type="NCBI Taxonomy" id="2781736"/>
    <lineage>
        <taxon>Bacteria</taxon>
        <taxon>Bacillati</taxon>
        <taxon>Cyanobacteriota</taxon>
        <taxon>Cyanophyceae</taxon>
        <taxon>Gloeobacterales</taxon>
        <taxon>Gloeobacteraceae</taxon>
        <taxon>Gloeobacter</taxon>
        <taxon>Gloeobacter morelensis</taxon>
    </lineage>
</organism>
<sequence length="163" mass="18287">MVAPEKEYLVATHYYFSAEGIEDRAILAVSNINAASPIASKNEPIGAKKSGMHVRQATPTRQTFQNMKVKLVMNQDNAIQKWYRDCNKQHTSTGNTWKENRKLCWIAGFTQDGSEVVRYELVNTYPVSYVGPMFGAASGEMAVETVDLQFEEMNTIGRELGDL</sequence>
<dbReference type="PANTHER" id="PTHR38009">
    <property type="entry name" value="CONSERVED HYPOTHETICAL PHAGE TAIL PROTEIN"/>
    <property type="match status" value="1"/>
</dbReference>